<sequence>MQALNKNTTNFSNYSKISESLKEGNLKLTLNPMTDEFLFQDNKNHTVCINPTKGTLNEKPINELLLKADVDNKADKEYVDDAIAKEEERANKAYATKEDVEKKADKTYVNDELACVASALVKKADKEYVDEKDNEIKERVDWYHERTTKILKTKADTGWVSGCLDLKADKNHTHTIANITNLQETLNRKSDVGHTHTIANIANLQEKLDDKADKNHTHTSFTTVAIENIAGTVEETGGDVLDWKPPNFPEGLTSDDDITTMRNIRCKDVYVMKDEHNIKFTAQDLYDKKADKTELQTLKTEILQTIYPVGSIYTSMNSTRPEVVLGFGTWTQILESFLYCAHTPKKTGGSKTISVDNLPPHSHSGTTNFSGDHSHSLRDHPLYNSEYEAGYD</sequence>
<feature type="region of interest" description="Disordered" evidence="1">
    <location>
        <begin position="350"/>
        <end position="392"/>
    </location>
</feature>
<dbReference type="Pfam" id="PF21939">
    <property type="entry name" value="Gp10_C"/>
    <property type="match status" value="1"/>
</dbReference>
<proteinExistence type="predicted"/>
<evidence type="ECO:0000256" key="1">
    <source>
        <dbReference type="SAM" id="MobiDB-lite"/>
    </source>
</evidence>
<dbReference type="Proteomes" id="UP000001542">
    <property type="component" value="Unassembled WGS sequence"/>
</dbReference>
<feature type="non-terminal residue" evidence="3">
    <location>
        <position position="392"/>
    </location>
</feature>
<dbReference type="InParanoid" id="A2H625"/>
<gene>
    <name evidence="3" type="ORF">TVAG_535520</name>
</gene>
<dbReference type="PANTHER" id="PTHR19051">
    <property type="entry name" value="KERATIN-ASSOCIATED PROTEIN"/>
    <property type="match status" value="1"/>
</dbReference>
<dbReference type="Pfam" id="PF12789">
    <property type="entry name" value="PTR"/>
    <property type="match status" value="1"/>
</dbReference>
<evidence type="ECO:0000313" key="3">
    <source>
        <dbReference type="EMBL" id="EAX75142.1"/>
    </source>
</evidence>
<keyword evidence="4" id="KW-1185">Reference proteome</keyword>
<dbReference type="VEuPathDB" id="TrichDB:TVAG_535520"/>
<dbReference type="eggNOG" id="ENOG502SCZW">
    <property type="taxonomic scope" value="Eukaryota"/>
</dbReference>
<evidence type="ECO:0000259" key="2">
    <source>
        <dbReference type="Pfam" id="PF21939"/>
    </source>
</evidence>
<dbReference type="VEuPathDB" id="TrichDB:TVAGG3_0638180"/>
<feature type="compositionally biased region" description="Basic and acidic residues" evidence="1">
    <location>
        <begin position="372"/>
        <end position="381"/>
    </location>
</feature>
<protein>
    <recommendedName>
        <fullName evidence="2">Baseplate structural protein Gp10 C-terminal domain-containing protein</fullName>
    </recommendedName>
</protein>
<feature type="domain" description="Baseplate structural protein Gp10 C-terminal" evidence="2">
    <location>
        <begin position="302"/>
        <end position="373"/>
    </location>
</feature>
<dbReference type="PANTHER" id="PTHR19051:SF32">
    <property type="entry name" value="KERATIN-ASSOCIATED PROTEIN 13-3"/>
    <property type="match status" value="1"/>
</dbReference>
<dbReference type="AlphaFoldDB" id="A2H625"/>
<organism evidence="3 4">
    <name type="scientific">Trichomonas vaginalis (strain ATCC PRA-98 / G3)</name>
    <dbReference type="NCBI Taxonomy" id="412133"/>
    <lineage>
        <taxon>Eukaryota</taxon>
        <taxon>Metamonada</taxon>
        <taxon>Parabasalia</taxon>
        <taxon>Trichomonadida</taxon>
        <taxon>Trichomonadidae</taxon>
        <taxon>Trichomonas</taxon>
    </lineage>
</organism>
<dbReference type="EMBL" id="DS126901">
    <property type="protein sequence ID" value="EAX75142.1"/>
    <property type="molecule type" value="Genomic_DNA"/>
</dbReference>
<accession>A2H625</accession>
<evidence type="ECO:0000313" key="4">
    <source>
        <dbReference type="Proteomes" id="UP000001542"/>
    </source>
</evidence>
<reference evidence="3" key="1">
    <citation type="submission" date="2006-10" db="EMBL/GenBank/DDBJ databases">
        <authorList>
            <person name="Amadeo P."/>
            <person name="Zhao Q."/>
            <person name="Wortman J."/>
            <person name="Fraser-Liggett C."/>
            <person name="Carlton J."/>
        </authorList>
    </citation>
    <scope>NUCLEOTIDE SEQUENCE</scope>
    <source>
        <strain evidence="3">G3</strain>
    </source>
</reference>
<name>A2H625_TRIV3</name>
<dbReference type="InterPro" id="IPR053827">
    <property type="entry name" value="Gp10_C"/>
</dbReference>
<reference evidence="3" key="2">
    <citation type="journal article" date="2007" name="Science">
        <title>Draft genome sequence of the sexually transmitted pathogen Trichomonas vaginalis.</title>
        <authorList>
            <person name="Carlton J.M."/>
            <person name="Hirt R.P."/>
            <person name="Silva J.C."/>
            <person name="Delcher A.L."/>
            <person name="Schatz M."/>
            <person name="Zhao Q."/>
            <person name="Wortman J.R."/>
            <person name="Bidwell S.L."/>
            <person name="Alsmark U.C.M."/>
            <person name="Besteiro S."/>
            <person name="Sicheritz-Ponten T."/>
            <person name="Noel C.J."/>
            <person name="Dacks J.B."/>
            <person name="Foster P.G."/>
            <person name="Simillion C."/>
            <person name="Van de Peer Y."/>
            <person name="Miranda-Saavedra D."/>
            <person name="Barton G.J."/>
            <person name="Westrop G.D."/>
            <person name="Mueller S."/>
            <person name="Dessi D."/>
            <person name="Fiori P.L."/>
            <person name="Ren Q."/>
            <person name="Paulsen I."/>
            <person name="Zhang H."/>
            <person name="Bastida-Corcuera F.D."/>
            <person name="Simoes-Barbosa A."/>
            <person name="Brown M.T."/>
            <person name="Hayes R.D."/>
            <person name="Mukherjee M."/>
            <person name="Okumura C.Y."/>
            <person name="Schneider R."/>
            <person name="Smith A.J."/>
            <person name="Vanacova S."/>
            <person name="Villalvazo M."/>
            <person name="Haas B.J."/>
            <person name="Pertea M."/>
            <person name="Feldblyum T.V."/>
            <person name="Utterback T.R."/>
            <person name="Shu C.L."/>
            <person name="Osoegawa K."/>
            <person name="de Jong P.J."/>
            <person name="Hrdy I."/>
            <person name="Horvathova L."/>
            <person name="Zubacova Z."/>
            <person name="Dolezal P."/>
            <person name="Malik S.B."/>
            <person name="Logsdon J.M. Jr."/>
            <person name="Henze K."/>
            <person name="Gupta A."/>
            <person name="Wang C.C."/>
            <person name="Dunne R.L."/>
            <person name="Upcroft J.A."/>
            <person name="Upcroft P."/>
            <person name="White O."/>
            <person name="Salzberg S.L."/>
            <person name="Tang P."/>
            <person name="Chiu C.-H."/>
            <person name="Lee Y.-S."/>
            <person name="Embley T.M."/>
            <person name="Coombs G.H."/>
            <person name="Mottram J.C."/>
            <person name="Tachezy J."/>
            <person name="Fraser-Liggett C.M."/>
            <person name="Johnson P.J."/>
        </authorList>
    </citation>
    <scope>NUCLEOTIDE SEQUENCE [LARGE SCALE GENOMIC DNA]</scope>
    <source>
        <strain evidence="3">G3</strain>
    </source>
</reference>